<dbReference type="CDD" id="cd03241">
    <property type="entry name" value="ABC_RecN"/>
    <property type="match status" value="2"/>
</dbReference>
<dbReference type="PIRSF" id="PIRSF003128">
    <property type="entry name" value="RecN"/>
    <property type="match status" value="1"/>
</dbReference>
<dbReference type="SUPFAM" id="SSF52540">
    <property type="entry name" value="P-loop containing nucleoside triphosphate hydrolases"/>
    <property type="match status" value="2"/>
</dbReference>
<protein>
    <recommendedName>
        <fullName evidence="3">DNA repair protein RecN</fullName>
    </recommendedName>
    <alternativeName>
        <fullName evidence="8">Recombination protein N</fullName>
    </alternativeName>
</protein>
<dbReference type="AlphaFoldDB" id="A0A3B0Y818"/>
<feature type="coiled-coil region" evidence="9">
    <location>
        <begin position="328"/>
        <end position="369"/>
    </location>
</feature>
<keyword evidence="6" id="KW-0067">ATP-binding</keyword>
<dbReference type="FunFam" id="3.40.50.300:FF:000356">
    <property type="entry name" value="DNA repair protein RecN"/>
    <property type="match status" value="1"/>
</dbReference>
<evidence type="ECO:0000256" key="2">
    <source>
        <dbReference type="ARBA" id="ARBA00009441"/>
    </source>
</evidence>
<evidence type="ECO:0000259" key="10">
    <source>
        <dbReference type="Pfam" id="PF02463"/>
    </source>
</evidence>
<keyword evidence="5" id="KW-0227">DNA damage</keyword>
<name>A0A3B0Y818_9ZZZZ</name>
<evidence type="ECO:0000256" key="3">
    <source>
        <dbReference type="ARBA" id="ARBA00021315"/>
    </source>
</evidence>
<evidence type="ECO:0000256" key="9">
    <source>
        <dbReference type="SAM" id="Coils"/>
    </source>
</evidence>
<dbReference type="InterPro" id="IPR003395">
    <property type="entry name" value="RecF/RecN/SMC_N"/>
</dbReference>
<dbReference type="GO" id="GO:0006310">
    <property type="term" value="P:DNA recombination"/>
    <property type="evidence" value="ECO:0007669"/>
    <property type="project" value="InterPro"/>
</dbReference>
<dbReference type="InterPro" id="IPR004604">
    <property type="entry name" value="DNA_recomb/repair_RecN"/>
</dbReference>
<keyword evidence="7" id="KW-0234">DNA repair</keyword>
<evidence type="ECO:0000256" key="8">
    <source>
        <dbReference type="ARBA" id="ARBA00033408"/>
    </source>
</evidence>
<dbReference type="GO" id="GO:0006281">
    <property type="term" value="P:DNA repair"/>
    <property type="evidence" value="ECO:0007669"/>
    <property type="project" value="UniProtKB-KW"/>
</dbReference>
<keyword evidence="9" id="KW-0175">Coiled coil</keyword>
<dbReference type="NCBIfam" id="NF008121">
    <property type="entry name" value="PRK10869.1"/>
    <property type="match status" value="1"/>
</dbReference>
<dbReference type="GO" id="GO:0043590">
    <property type="term" value="C:bacterial nucleoid"/>
    <property type="evidence" value="ECO:0007669"/>
    <property type="project" value="TreeGrafter"/>
</dbReference>
<keyword evidence="4" id="KW-0547">Nucleotide-binding</keyword>
<dbReference type="PANTHER" id="PTHR11059:SF0">
    <property type="entry name" value="DNA REPAIR PROTEIN RECN"/>
    <property type="match status" value="1"/>
</dbReference>
<dbReference type="PANTHER" id="PTHR11059">
    <property type="entry name" value="DNA REPAIR PROTEIN RECN"/>
    <property type="match status" value="1"/>
</dbReference>
<organism evidence="11">
    <name type="scientific">hydrothermal vent metagenome</name>
    <dbReference type="NCBI Taxonomy" id="652676"/>
    <lineage>
        <taxon>unclassified sequences</taxon>
        <taxon>metagenomes</taxon>
        <taxon>ecological metagenomes</taxon>
    </lineage>
</organism>
<evidence type="ECO:0000256" key="7">
    <source>
        <dbReference type="ARBA" id="ARBA00023204"/>
    </source>
</evidence>
<evidence type="ECO:0000256" key="4">
    <source>
        <dbReference type="ARBA" id="ARBA00022741"/>
    </source>
</evidence>
<dbReference type="GO" id="GO:0005524">
    <property type="term" value="F:ATP binding"/>
    <property type="evidence" value="ECO:0007669"/>
    <property type="project" value="UniProtKB-KW"/>
</dbReference>
<dbReference type="EMBL" id="UOFN01000011">
    <property type="protein sequence ID" value="VAW72980.1"/>
    <property type="molecule type" value="Genomic_DNA"/>
</dbReference>
<dbReference type="FunFam" id="3.40.50.300:FF:000319">
    <property type="entry name" value="DNA repair protein RecN"/>
    <property type="match status" value="1"/>
</dbReference>
<dbReference type="NCBIfam" id="TIGR00634">
    <property type="entry name" value="recN"/>
    <property type="match status" value="1"/>
</dbReference>
<feature type="domain" description="RecF/RecN/SMC N-terminal" evidence="10">
    <location>
        <begin position="2"/>
        <end position="509"/>
    </location>
</feature>
<gene>
    <name evidence="11" type="ORF">MNBD_GAMMA15-319</name>
</gene>
<evidence type="ECO:0000313" key="11">
    <source>
        <dbReference type="EMBL" id="VAW72980.1"/>
    </source>
</evidence>
<evidence type="ECO:0000256" key="5">
    <source>
        <dbReference type="ARBA" id="ARBA00022763"/>
    </source>
</evidence>
<proteinExistence type="inferred from homology"/>
<dbReference type="Gene3D" id="3.40.50.300">
    <property type="entry name" value="P-loop containing nucleotide triphosphate hydrolases"/>
    <property type="match status" value="2"/>
</dbReference>
<evidence type="ECO:0000256" key="1">
    <source>
        <dbReference type="ARBA" id="ARBA00003618"/>
    </source>
</evidence>
<comment type="function">
    <text evidence="1">May be involved in recombinational repair of damaged DNA.</text>
</comment>
<reference evidence="11" key="1">
    <citation type="submission" date="2018-06" db="EMBL/GenBank/DDBJ databases">
        <authorList>
            <person name="Zhirakovskaya E."/>
        </authorList>
    </citation>
    <scope>NUCLEOTIDE SEQUENCE</scope>
</reference>
<evidence type="ECO:0000256" key="6">
    <source>
        <dbReference type="ARBA" id="ARBA00022840"/>
    </source>
</evidence>
<dbReference type="GO" id="GO:0009432">
    <property type="term" value="P:SOS response"/>
    <property type="evidence" value="ECO:0007669"/>
    <property type="project" value="TreeGrafter"/>
</dbReference>
<dbReference type="Pfam" id="PF02463">
    <property type="entry name" value="SMC_N"/>
    <property type="match status" value="1"/>
</dbReference>
<sequence>MLNSLHIRDFAIIDELEIELGRGMTTLTGETGAGKSILLDALGLLLGDRADAGTVRHGAERADLSASFDISQLDAASCWLEDQSLNLDAECQLRRVIAREGRSRAYINGTSVPLQLLRELGERLVDIHGQHEHQSLMKRDLQRQLLDRHGKHNSTLDKLAGLHRDWKQVQKTIDTIIGSGNDRDSRLEFLRFQLQELDELAPQTGEAETLHEQLARLSHAGQLLETCASHTEALYDADRSAHGLLGQAVNDLAPLTAIDPSLKEASELFNNALIQLEEGVNLLRDYRDRVELDPQRQQEVEQRIDALHKVASKHHIEPETLPDFHQRLAGQLEQLEQADQRLDALEQQRKQLENDFQKTSAKLHKQRCKTAAQLSKQVSTAMQALGMQGGQLNVEITQNASGSLSPLGTDHIEFLVSANPGQPPAPLAKVASGGELSRISLAIQVIASEASDIPVLIFDEVDSGVGGAVADTVGQQLKALGAHRQVLCVTHLPQVASQAHQHLQVTKLTGDQSTRTHIRSLNAEEKVEEIARMLGGQKITKATLDHASEMLGQLAAAGKAAS</sequence>
<dbReference type="InterPro" id="IPR027417">
    <property type="entry name" value="P-loop_NTPase"/>
</dbReference>
<accession>A0A3B0Y818</accession>
<comment type="similarity">
    <text evidence="2">Belongs to the RecN family.</text>
</comment>